<dbReference type="AlphaFoldDB" id="A0AAD4GDT7"/>
<evidence type="ECO:0000313" key="3">
    <source>
        <dbReference type="Proteomes" id="UP001194468"/>
    </source>
</evidence>
<reference evidence="2" key="1">
    <citation type="submission" date="2019-10" db="EMBL/GenBank/DDBJ databases">
        <authorList>
            <consortium name="DOE Joint Genome Institute"/>
            <person name="Kuo A."/>
            <person name="Miyauchi S."/>
            <person name="Kiss E."/>
            <person name="Drula E."/>
            <person name="Kohler A."/>
            <person name="Sanchez-Garcia M."/>
            <person name="Andreopoulos B."/>
            <person name="Barry K.W."/>
            <person name="Bonito G."/>
            <person name="Buee M."/>
            <person name="Carver A."/>
            <person name="Chen C."/>
            <person name="Cichocki N."/>
            <person name="Clum A."/>
            <person name="Culley D."/>
            <person name="Crous P.W."/>
            <person name="Fauchery L."/>
            <person name="Girlanda M."/>
            <person name="Hayes R."/>
            <person name="Keri Z."/>
            <person name="LaButti K."/>
            <person name="Lipzen A."/>
            <person name="Lombard V."/>
            <person name="Magnuson J."/>
            <person name="Maillard F."/>
            <person name="Morin E."/>
            <person name="Murat C."/>
            <person name="Nolan M."/>
            <person name="Ohm R."/>
            <person name="Pangilinan J."/>
            <person name="Pereira M."/>
            <person name="Perotto S."/>
            <person name="Peter M."/>
            <person name="Riley R."/>
            <person name="Sitrit Y."/>
            <person name="Stielow B."/>
            <person name="Szollosi G."/>
            <person name="Zifcakova L."/>
            <person name="Stursova M."/>
            <person name="Spatafora J.W."/>
            <person name="Tedersoo L."/>
            <person name="Vaario L.-M."/>
            <person name="Yamada A."/>
            <person name="Yan M."/>
            <person name="Wang P."/>
            <person name="Xu J."/>
            <person name="Bruns T."/>
            <person name="Baldrian P."/>
            <person name="Vilgalys R."/>
            <person name="Henrissat B."/>
            <person name="Grigoriev I.V."/>
            <person name="Hibbett D."/>
            <person name="Nagy L.G."/>
            <person name="Martin F.M."/>
        </authorList>
    </citation>
    <scope>NUCLEOTIDE SEQUENCE</scope>
    <source>
        <strain evidence="2">BED1</strain>
    </source>
</reference>
<protein>
    <submittedName>
        <fullName evidence="2">Uncharacterized protein</fullName>
    </submittedName>
</protein>
<evidence type="ECO:0000313" key="2">
    <source>
        <dbReference type="EMBL" id="KAF8438440.1"/>
    </source>
</evidence>
<organism evidence="2 3">
    <name type="scientific">Boletus edulis BED1</name>
    <dbReference type="NCBI Taxonomy" id="1328754"/>
    <lineage>
        <taxon>Eukaryota</taxon>
        <taxon>Fungi</taxon>
        <taxon>Dikarya</taxon>
        <taxon>Basidiomycota</taxon>
        <taxon>Agaricomycotina</taxon>
        <taxon>Agaricomycetes</taxon>
        <taxon>Agaricomycetidae</taxon>
        <taxon>Boletales</taxon>
        <taxon>Boletineae</taxon>
        <taxon>Boletaceae</taxon>
        <taxon>Boletoideae</taxon>
        <taxon>Boletus</taxon>
    </lineage>
</organism>
<reference evidence="2" key="2">
    <citation type="journal article" date="2020" name="Nat. Commun.">
        <title>Large-scale genome sequencing of mycorrhizal fungi provides insights into the early evolution of symbiotic traits.</title>
        <authorList>
            <person name="Miyauchi S."/>
            <person name="Kiss E."/>
            <person name="Kuo A."/>
            <person name="Drula E."/>
            <person name="Kohler A."/>
            <person name="Sanchez-Garcia M."/>
            <person name="Morin E."/>
            <person name="Andreopoulos B."/>
            <person name="Barry K.W."/>
            <person name="Bonito G."/>
            <person name="Buee M."/>
            <person name="Carver A."/>
            <person name="Chen C."/>
            <person name="Cichocki N."/>
            <person name="Clum A."/>
            <person name="Culley D."/>
            <person name="Crous P.W."/>
            <person name="Fauchery L."/>
            <person name="Girlanda M."/>
            <person name="Hayes R.D."/>
            <person name="Keri Z."/>
            <person name="LaButti K."/>
            <person name="Lipzen A."/>
            <person name="Lombard V."/>
            <person name="Magnuson J."/>
            <person name="Maillard F."/>
            <person name="Murat C."/>
            <person name="Nolan M."/>
            <person name="Ohm R.A."/>
            <person name="Pangilinan J."/>
            <person name="Pereira M.F."/>
            <person name="Perotto S."/>
            <person name="Peter M."/>
            <person name="Pfister S."/>
            <person name="Riley R."/>
            <person name="Sitrit Y."/>
            <person name="Stielow J.B."/>
            <person name="Szollosi G."/>
            <person name="Zifcakova L."/>
            <person name="Stursova M."/>
            <person name="Spatafora J.W."/>
            <person name="Tedersoo L."/>
            <person name="Vaario L.M."/>
            <person name="Yamada A."/>
            <person name="Yan M."/>
            <person name="Wang P."/>
            <person name="Xu J."/>
            <person name="Bruns T."/>
            <person name="Baldrian P."/>
            <person name="Vilgalys R."/>
            <person name="Dunand C."/>
            <person name="Henrissat B."/>
            <person name="Grigoriev I.V."/>
            <person name="Hibbett D."/>
            <person name="Nagy L.G."/>
            <person name="Martin F.M."/>
        </authorList>
    </citation>
    <scope>NUCLEOTIDE SEQUENCE</scope>
    <source>
        <strain evidence="2">BED1</strain>
    </source>
</reference>
<name>A0AAD4GDT7_BOLED</name>
<accession>A0AAD4GDT7</accession>
<feature type="compositionally biased region" description="Polar residues" evidence="1">
    <location>
        <begin position="313"/>
        <end position="337"/>
    </location>
</feature>
<proteinExistence type="predicted"/>
<sequence length="478" mass="53268">MNMRHLLVPREAITTTTVESHTIRGWQRGHNGDDAKERERKLVEQHGMTSKDEFRMGSVGECAKVGEGFVGHRGDFKGAGRVTKCGYMGTFCRTPGSRARNAPEIQLERCCPPRGLGSSQVVELASLLFQIPRIDPMRPHRTRAWSLCEKMGGRAEEVKAEKDMWARNWRGRTWAQHRQSASDKAIGPSAIAAVKRTDPFQPYFGVRHGQVHRRWLCKDPVIVERRIAPRQYSYRVLDDEPPDLAVNGKAGCGMISGARAHSEWSEGFPHSIGAARHAPNGTVSGTLDCLPAENVPHRIDDPVPRPAQRLSKAGSTLVPNSLPGRSQRTSSRNPQTQRADRKVAWWRLRMYMATAVWRSPLGLPISQPSRKAKREQIMSHDVGRSQCTSRIRPTAPAAISGPIVDRVGERNQVSEVIRDAFTAFHTSDMLRKPEAGEVNTLPVPLFAVLNCSSEFWVLIAFGKSSVVHEGFIRKTLPP</sequence>
<feature type="region of interest" description="Disordered" evidence="1">
    <location>
        <begin position="296"/>
        <end position="339"/>
    </location>
</feature>
<dbReference type="Proteomes" id="UP001194468">
    <property type="component" value="Unassembled WGS sequence"/>
</dbReference>
<gene>
    <name evidence="2" type="ORF">L210DRAFT_3504868</name>
</gene>
<keyword evidence="3" id="KW-1185">Reference proteome</keyword>
<dbReference type="EMBL" id="WHUW01000016">
    <property type="protein sequence ID" value="KAF8438440.1"/>
    <property type="molecule type" value="Genomic_DNA"/>
</dbReference>
<comment type="caution">
    <text evidence="2">The sequence shown here is derived from an EMBL/GenBank/DDBJ whole genome shotgun (WGS) entry which is preliminary data.</text>
</comment>
<evidence type="ECO:0000256" key="1">
    <source>
        <dbReference type="SAM" id="MobiDB-lite"/>
    </source>
</evidence>